<dbReference type="EMBL" id="ABMABF030000014">
    <property type="protein sequence ID" value="EMJ5135898.1"/>
    <property type="molecule type" value="Genomic_DNA"/>
</dbReference>
<dbReference type="PANTHER" id="PTHR33420:SF26">
    <property type="entry name" value="FIMBRIAL SUBUNIT"/>
    <property type="match status" value="1"/>
</dbReference>
<dbReference type="PRINTS" id="PR01613">
    <property type="entry name" value="FIMBRIALPAPF"/>
</dbReference>
<dbReference type="AlphaFoldDB" id="A0AAI9DF14"/>
<proteinExistence type="predicted"/>
<dbReference type="InterPro" id="IPR008966">
    <property type="entry name" value="Adhesion_dom_sf"/>
</dbReference>
<dbReference type="GO" id="GO:0009289">
    <property type="term" value="C:pilus"/>
    <property type="evidence" value="ECO:0007669"/>
    <property type="project" value="InterPro"/>
</dbReference>
<gene>
    <name evidence="3" type="ORF">RG298_003671</name>
</gene>
<organism evidence="3">
    <name type="scientific">Providencia stuartii</name>
    <dbReference type="NCBI Taxonomy" id="588"/>
    <lineage>
        <taxon>Bacteria</taxon>
        <taxon>Pseudomonadati</taxon>
        <taxon>Pseudomonadota</taxon>
        <taxon>Gammaproteobacteria</taxon>
        <taxon>Enterobacterales</taxon>
        <taxon>Morganellaceae</taxon>
        <taxon>Providencia</taxon>
    </lineage>
</organism>
<dbReference type="PANTHER" id="PTHR33420">
    <property type="entry name" value="FIMBRIAL SUBUNIT ELFA-RELATED"/>
    <property type="match status" value="1"/>
</dbReference>
<dbReference type="Pfam" id="PF00419">
    <property type="entry name" value="Fimbrial"/>
    <property type="match status" value="1"/>
</dbReference>
<dbReference type="GO" id="GO:0043709">
    <property type="term" value="P:cell adhesion involved in single-species biofilm formation"/>
    <property type="evidence" value="ECO:0007669"/>
    <property type="project" value="TreeGrafter"/>
</dbReference>
<feature type="domain" description="Fimbrial-type adhesion" evidence="2">
    <location>
        <begin position="27"/>
        <end position="180"/>
    </location>
</feature>
<dbReference type="InterPro" id="IPR050263">
    <property type="entry name" value="Bact_Fimbrial_Adh_Pro"/>
</dbReference>
<accession>A0AAI9DF14</accession>
<dbReference type="InterPro" id="IPR036937">
    <property type="entry name" value="Adhesion_dom_fimbrial_sf"/>
</dbReference>
<protein>
    <submittedName>
        <fullName evidence="3">Fimbrial protein</fullName>
    </submittedName>
</protein>
<keyword evidence="1" id="KW-0732">Signal</keyword>
<evidence type="ECO:0000256" key="1">
    <source>
        <dbReference type="SAM" id="SignalP"/>
    </source>
</evidence>
<sequence>MNRYKYFKMIFFSYLLCGTAGAVDMNINITGTIYIPPCTINNNSPIQFSFNQIMTYGVDGQANAITKNIPVTCTYFKGTPYVKVTGNQLTGAPDNVLRVSTTSANYSRFGIALYQGNNVDANQPLRLNGSAARGYAITKGLTNTGQANSQFTITAVPYKTGTADLAAGNFTATASLSIVYN</sequence>
<reference evidence="3" key="1">
    <citation type="submission" date="2024-02" db="EMBL/GenBank/DDBJ databases">
        <authorList>
            <consortium name="Clinical and Environmental Microbiology Branch: Whole genome sequencing antimicrobial resistance pathogens in the healthcare setting"/>
        </authorList>
    </citation>
    <scope>NUCLEOTIDE SEQUENCE</scope>
    <source>
        <strain evidence="3">2021GO-0154</strain>
    </source>
</reference>
<dbReference type="SUPFAM" id="SSF49401">
    <property type="entry name" value="Bacterial adhesins"/>
    <property type="match status" value="1"/>
</dbReference>
<dbReference type="InterPro" id="IPR000259">
    <property type="entry name" value="Adhesion_dom_fimbrial"/>
</dbReference>
<name>A0AAI9DF14_PROST</name>
<dbReference type="Gene3D" id="2.60.40.1090">
    <property type="entry name" value="Fimbrial-type adhesion domain"/>
    <property type="match status" value="1"/>
</dbReference>
<evidence type="ECO:0000259" key="2">
    <source>
        <dbReference type="Pfam" id="PF00419"/>
    </source>
</evidence>
<feature type="chain" id="PRO_5042558327" evidence="1">
    <location>
        <begin position="23"/>
        <end position="181"/>
    </location>
</feature>
<comment type="caution">
    <text evidence="3">The sequence shown here is derived from an EMBL/GenBank/DDBJ whole genome shotgun (WGS) entry which is preliminary data.</text>
</comment>
<feature type="signal peptide" evidence="1">
    <location>
        <begin position="1"/>
        <end position="22"/>
    </location>
</feature>
<evidence type="ECO:0000313" key="3">
    <source>
        <dbReference type="EMBL" id="EMJ5135898.1"/>
    </source>
</evidence>
<dbReference type="InterPro" id="IPR005430">
    <property type="entry name" value="P_pili_tip_PapF"/>
</dbReference>